<sequence length="618" mass="65772">MKKLRIRHRLFVITVAIALGMILVTGLSLTRLDSAMRNGVADRTKKIVETGHSIVAYYEAEERAGRMSKEQAQAAALSALKVMRYGDNDYLFVTDHQPRMLMHPMKPEMDGTDVGGQVDIDGVYPFRAMSSTVKASGEGVVGYRWPKPGADEPQPKLSFVKGFTPWGWIVGSGVYVDDLRDAIWRETITMVGIVLAMLIGVCALTILLGRSISRPIVELTHRMRSLAEGDTKSGIPGGDRADEVGEMAQALEVFRATAIKKAEADAARAAAEREQRQVVHAVSLHLSDLSNGDLTTSITEEFPAAYATLKANFNEALAKLRALIGSVAESAATIQVGSGEIAQASEDLARRTESNAAGLEETSAAVAQMDERLRATAQAANSTLERATGTVKSVLEGREVADKAVHAMTRVADGAKGIDSVIEGLDKIAFQTRVLAMNAAVEAGRAGEAGRGFAVVADLVSALAMRSEEEAARAREELTATQADIIGAVEMVEKVDGALGCISTDVDEMHQLLGRIASDNQTQSAAIAEVSIAIRTMDQSTQQNAAMVEQTSAAARNLAFEVASLSDEAAQFNAGQVRRTTPTPATRSVGARHVPAAPVLTARHSTAMAGADSDWQAF</sequence>
<comment type="similarity">
    <text evidence="7">Belongs to the methyl-accepting chemotaxis (MCP) protein family.</text>
</comment>
<reference evidence="12 13" key="1">
    <citation type="submission" date="2024-07" db="EMBL/GenBank/DDBJ databases">
        <title>Novosphingobium kalidii RD2P27.</title>
        <authorList>
            <person name="Sun J.-Q."/>
        </authorList>
    </citation>
    <scope>NUCLEOTIDE SEQUENCE [LARGE SCALE GENOMIC DNA]</scope>
    <source>
        <strain evidence="12 13">RD2P27</strain>
    </source>
</reference>
<dbReference type="SUPFAM" id="SSF58104">
    <property type="entry name" value="Methyl-accepting chemotaxis protein (MCP) signaling domain"/>
    <property type="match status" value="1"/>
</dbReference>
<comment type="subcellular location">
    <subcellularLocation>
        <location evidence="1">Cell membrane</location>
        <topology evidence="1">Multi-pass membrane protein</topology>
    </subcellularLocation>
</comment>
<evidence type="ECO:0000256" key="7">
    <source>
        <dbReference type="ARBA" id="ARBA00029447"/>
    </source>
</evidence>
<gene>
    <name evidence="12" type="ORF">ABVV53_01585</name>
</gene>
<keyword evidence="4 9" id="KW-0812">Transmembrane</keyword>
<feature type="transmembrane region" description="Helical" evidence="9">
    <location>
        <begin position="188"/>
        <end position="209"/>
    </location>
</feature>
<dbReference type="PROSITE" id="PS50885">
    <property type="entry name" value="HAMP"/>
    <property type="match status" value="2"/>
</dbReference>
<evidence type="ECO:0000256" key="6">
    <source>
        <dbReference type="ARBA" id="ARBA00023136"/>
    </source>
</evidence>
<dbReference type="InterPro" id="IPR033480">
    <property type="entry name" value="sCache_2"/>
</dbReference>
<feature type="domain" description="HAMP" evidence="11">
    <location>
        <begin position="210"/>
        <end position="263"/>
    </location>
</feature>
<dbReference type="Gene3D" id="3.30.450.20">
    <property type="entry name" value="PAS domain"/>
    <property type="match status" value="1"/>
</dbReference>
<name>A0ABV2CX31_9SPHN</name>
<evidence type="ECO:0000256" key="3">
    <source>
        <dbReference type="ARBA" id="ARBA00022500"/>
    </source>
</evidence>
<dbReference type="SUPFAM" id="SSF158472">
    <property type="entry name" value="HAMP domain-like"/>
    <property type="match status" value="1"/>
</dbReference>
<feature type="domain" description="HAMP" evidence="11">
    <location>
        <begin position="273"/>
        <end position="325"/>
    </location>
</feature>
<evidence type="ECO:0000256" key="2">
    <source>
        <dbReference type="ARBA" id="ARBA00022475"/>
    </source>
</evidence>
<keyword evidence="13" id="KW-1185">Reference proteome</keyword>
<organism evidence="12 13">
    <name type="scientific">Novosphingobium kalidii</name>
    <dbReference type="NCBI Taxonomy" id="3230299"/>
    <lineage>
        <taxon>Bacteria</taxon>
        <taxon>Pseudomonadati</taxon>
        <taxon>Pseudomonadota</taxon>
        <taxon>Alphaproteobacteria</taxon>
        <taxon>Sphingomonadales</taxon>
        <taxon>Sphingomonadaceae</taxon>
        <taxon>Novosphingobium</taxon>
    </lineage>
</organism>
<evidence type="ECO:0000313" key="12">
    <source>
        <dbReference type="EMBL" id="MET1754163.1"/>
    </source>
</evidence>
<dbReference type="Gene3D" id="1.10.287.950">
    <property type="entry name" value="Methyl-accepting chemotaxis protein"/>
    <property type="match status" value="1"/>
</dbReference>
<evidence type="ECO:0000256" key="9">
    <source>
        <dbReference type="SAM" id="Phobius"/>
    </source>
</evidence>
<dbReference type="Pfam" id="PF17200">
    <property type="entry name" value="sCache_2"/>
    <property type="match status" value="1"/>
</dbReference>
<evidence type="ECO:0000256" key="1">
    <source>
        <dbReference type="ARBA" id="ARBA00004651"/>
    </source>
</evidence>
<protein>
    <submittedName>
        <fullName evidence="12">Methyl-accepting chemotaxis protein</fullName>
    </submittedName>
</protein>
<dbReference type="PROSITE" id="PS50111">
    <property type="entry name" value="CHEMOTAXIS_TRANSDUC_2"/>
    <property type="match status" value="1"/>
</dbReference>
<dbReference type="SMART" id="SM01049">
    <property type="entry name" value="Cache_2"/>
    <property type="match status" value="1"/>
</dbReference>
<dbReference type="SMART" id="SM00283">
    <property type="entry name" value="MA"/>
    <property type="match status" value="1"/>
</dbReference>
<dbReference type="InterPro" id="IPR004089">
    <property type="entry name" value="MCPsignal_dom"/>
</dbReference>
<keyword evidence="6 9" id="KW-0472">Membrane</keyword>
<dbReference type="SMART" id="SM00304">
    <property type="entry name" value="HAMP"/>
    <property type="match status" value="2"/>
</dbReference>
<feature type="transmembrane region" description="Helical" evidence="9">
    <location>
        <begin position="6"/>
        <end position="29"/>
    </location>
</feature>
<dbReference type="InterPro" id="IPR051310">
    <property type="entry name" value="MCP_chemotaxis"/>
</dbReference>
<dbReference type="Pfam" id="PF00015">
    <property type="entry name" value="MCPsignal"/>
    <property type="match status" value="1"/>
</dbReference>
<dbReference type="InterPro" id="IPR003660">
    <property type="entry name" value="HAMP_dom"/>
</dbReference>
<keyword evidence="5 9" id="KW-1133">Transmembrane helix</keyword>
<dbReference type="EMBL" id="JBEWLY010000004">
    <property type="protein sequence ID" value="MET1754163.1"/>
    <property type="molecule type" value="Genomic_DNA"/>
</dbReference>
<comment type="caution">
    <text evidence="12">The sequence shown here is derived from an EMBL/GenBank/DDBJ whole genome shotgun (WGS) entry which is preliminary data.</text>
</comment>
<keyword evidence="3" id="KW-0145">Chemotaxis</keyword>
<dbReference type="Gene3D" id="1.10.8.500">
    <property type="entry name" value="HAMP domain in histidine kinase"/>
    <property type="match status" value="1"/>
</dbReference>
<proteinExistence type="inferred from homology"/>
<dbReference type="PANTHER" id="PTHR43531:SF11">
    <property type="entry name" value="METHYL-ACCEPTING CHEMOTAXIS PROTEIN 3"/>
    <property type="match status" value="1"/>
</dbReference>
<dbReference type="Pfam" id="PF00672">
    <property type="entry name" value="HAMP"/>
    <property type="match status" value="1"/>
</dbReference>
<evidence type="ECO:0000256" key="8">
    <source>
        <dbReference type="PROSITE-ProRule" id="PRU00284"/>
    </source>
</evidence>
<keyword evidence="2" id="KW-1003">Cell membrane</keyword>
<keyword evidence="8" id="KW-0807">Transducer</keyword>
<evidence type="ECO:0000256" key="5">
    <source>
        <dbReference type="ARBA" id="ARBA00022989"/>
    </source>
</evidence>
<evidence type="ECO:0000256" key="4">
    <source>
        <dbReference type="ARBA" id="ARBA00022692"/>
    </source>
</evidence>
<feature type="domain" description="Methyl-accepting transducer" evidence="10">
    <location>
        <begin position="330"/>
        <end position="559"/>
    </location>
</feature>
<evidence type="ECO:0000259" key="10">
    <source>
        <dbReference type="PROSITE" id="PS50111"/>
    </source>
</evidence>
<dbReference type="PANTHER" id="PTHR43531">
    <property type="entry name" value="PROTEIN ICFG"/>
    <property type="match status" value="1"/>
</dbReference>
<dbReference type="Proteomes" id="UP001548713">
    <property type="component" value="Unassembled WGS sequence"/>
</dbReference>
<evidence type="ECO:0000259" key="11">
    <source>
        <dbReference type="PROSITE" id="PS50885"/>
    </source>
</evidence>
<accession>A0ABV2CX31</accession>
<dbReference type="CDD" id="cd06225">
    <property type="entry name" value="HAMP"/>
    <property type="match status" value="1"/>
</dbReference>
<dbReference type="RefSeq" id="WP_353982563.1">
    <property type="nucleotide sequence ID" value="NZ_JBEWLY010000004.1"/>
</dbReference>
<evidence type="ECO:0000313" key="13">
    <source>
        <dbReference type="Proteomes" id="UP001548713"/>
    </source>
</evidence>